<evidence type="ECO:0000313" key="3">
    <source>
        <dbReference type="Proteomes" id="UP000246635"/>
    </source>
</evidence>
<dbReference type="OrthoDB" id="2494617at2"/>
<dbReference type="Proteomes" id="UP000246635">
    <property type="component" value="Unassembled WGS sequence"/>
</dbReference>
<feature type="domain" description="DUF4082" evidence="1">
    <location>
        <begin position="597"/>
        <end position="734"/>
    </location>
</feature>
<evidence type="ECO:0000313" key="2">
    <source>
        <dbReference type="EMBL" id="PWW02860.1"/>
    </source>
</evidence>
<dbReference type="InterPro" id="IPR025141">
    <property type="entry name" value="DUF4082"/>
</dbReference>
<protein>
    <submittedName>
        <fullName evidence="2">Uncharacterized protein DUF4082</fullName>
    </submittedName>
</protein>
<name>A0A2V2YXH1_9BACL</name>
<accession>A0A2V2YXH1</accession>
<dbReference type="Pfam" id="PF13313">
    <property type="entry name" value="DUF4082"/>
    <property type="match status" value="1"/>
</dbReference>
<dbReference type="EMBL" id="QGTQ01000008">
    <property type="protein sequence ID" value="PWW02860.1"/>
    <property type="molecule type" value="Genomic_DNA"/>
</dbReference>
<sequence length="766" mass="84712">MNLTATIIVNSASPNYNDYSGFTQPYLKQSGVPLRTVDRSAQRLREQDLDTPLIVLAHRNLTADGQSAWSEEEGRLLRQAQADGVGVVSFDDCDSPIAPLFQIHSPEPAPRTTLRFTNKPHYITLNHALGEPLNLQNEVLPEAALQVAGLEAIAGAEALLYADDIPYLFVKSEGSARSVQWAGMEWMQPHVRGPVWGLDDLFYRSLIWAARKPFVVRSMPRFFTLRVDDCVGDHGCYQNQVFEWVDIANRYGIKPWLGFFHETISEPAVIRMVELVAEGNATAQFHGVNLFGTYYANGDSSEEGIGQTIEQWFERHGGSFPLSSYFIPHAYDLSAEALRILPELGVKFVGMPYPANTGGGAKNRFNPWLQAGPFRTGLEGVDGTPWTGSTYARPLYYADWYETSVEGAPELFNVVSEVRDVNGYEWFNYVADSSQYSDVAGAIRRGTLILRRCHDSLVLGNLFTHEDSWRGKFIANIAPEHWEQMIAGIVSNMASEPVRYTTMDEAAEYVLALHQSAIGKVELTGGVLDLQLEGTSSCSTELTVYEESLGVIRSSTYSIDPFVTDITMSFKLEGANDMQGWEETLYTGQFPICTGQADHPMSLGTRFIALAAGAIVKARLYVPEGDEGLHLVRVWGVREGRDLIPPVEWVIPIGMTGWQELDLTAPVHLTVGQEVIVAITTRLDGEGPYRYAETPEGFSIPIVGDALLASAGAGLYAVDSNELPALVRENGSYFRDIVFQVGNDQQLIALKNDRKELAMPGWIPST</sequence>
<dbReference type="RefSeq" id="WP_110044343.1">
    <property type="nucleotide sequence ID" value="NZ_CP054612.1"/>
</dbReference>
<evidence type="ECO:0000259" key="1">
    <source>
        <dbReference type="Pfam" id="PF13313"/>
    </source>
</evidence>
<keyword evidence="3" id="KW-1185">Reference proteome</keyword>
<dbReference type="AlphaFoldDB" id="A0A2V2YXH1"/>
<reference evidence="2 3" key="1">
    <citation type="submission" date="2018-05" db="EMBL/GenBank/DDBJ databases">
        <title>Genomic Encyclopedia of Type Strains, Phase III (KMG-III): the genomes of soil and plant-associated and newly described type strains.</title>
        <authorList>
            <person name="Whitman W."/>
        </authorList>
    </citation>
    <scope>NUCLEOTIDE SEQUENCE [LARGE SCALE GENOMIC DNA]</scope>
    <source>
        <strain evidence="2 3">CECT 5696</strain>
    </source>
</reference>
<organism evidence="2 3">
    <name type="scientific">Paenibacillus cellulosilyticus</name>
    <dbReference type="NCBI Taxonomy" id="375489"/>
    <lineage>
        <taxon>Bacteria</taxon>
        <taxon>Bacillati</taxon>
        <taxon>Bacillota</taxon>
        <taxon>Bacilli</taxon>
        <taxon>Bacillales</taxon>
        <taxon>Paenibacillaceae</taxon>
        <taxon>Paenibacillus</taxon>
    </lineage>
</organism>
<comment type="caution">
    <text evidence="2">The sequence shown here is derived from an EMBL/GenBank/DDBJ whole genome shotgun (WGS) entry which is preliminary data.</text>
</comment>
<gene>
    <name evidence="2" type="ORF">DFQ01_108137</name>
</gene>
<proteinExistence type="predicted"/>